<dbReference type="PANTHER" id="PTHR21198">
    <property type="entry name" value="GLUTAMATE RACEMASE"/>
    <property type="match status" value="1"/>
</dbReference>
<dbReference type="InterPro" id="IPR004380">
    <property type="entry name" value="Asp_race"/>
</dbReference>
<keyword evidence="2" id="KW-0413">Isomerase</keyword>
<evidence type="ECO:0000256" key="1">
    <source>
        <dbReference type="ARBA" id="ARBA00007847"/>
    </source>
</evidence>
<dbReference type="InterPro" id="IPR001920">
    <property type="entry name" value="Asp/Glu_race"/>
</dbReference>
<dbReference type="SUPFAM" id="SSF53681">
    <property type="entry name" value="Aspartate/glutamate racemase"/>
    <property type="match status" value="2"/>
</dbReference>
<dbReference type="Gene3D" id="3.40.50.1860">
    <property type="match status" value="2"/>
</dbReference>
<evidence type="ECO:0000256" key="2">
    <source>
        <dbReference type="ARBA" id="ARBA00023235"/>
    </source>
</evidence>
<comment type="similarity">
    <text evidence="1">Belongs to the aspartate/glutamate racemases family.</text>
</comment>
<dbReference type="EMBL" id="FONW01000002">
    <property type="protein sequence ID" value="SFE92501.1"/>
    <property type="molecule type" value="Genomic_DNA"/>
</dbReference>
<dbReference type="Proteomes" id="UP000198964">
    <property type="component" value="Unassembled WGS sequence"/>
</dbReference>
<dbReference type="RefSeq" id="WP_093918791.1">
    <property type="nucleotide sequence ID" value="NZ_FONW01000002.1"/>
</dbReference>
<gene>
    <name evidence="3" type="ORF">SAMN05216283_102107</name>
</gene>
<keyword evidence="4" id="KW-1185">Reference proteome</keyword>
<dbReference type="InterPro" id="IPR015942">
    <property type="entry name" value="Asp/Glu/hydantoin_racemase"/>
</dbReference>
<dbReference type="STRING" id="655355.SAMN05216283_102107"/>
<dbReference type="Pfam" id="PF01177">
    <property type="entry name" value="Asp_Glu_race"/>
    <property type="match status" value="1"/>
</dbReference>
<dbReference type="PANTHER" id="PTHR21198:SF7">
    <property type="entry name" value="ASPARTATE-GLUTAMATE RACEMASE FAMILY"/>
    <property type="match status" value="1"/>
</dbReference>
<organism evidence="3 4">
    <name type="scientific">Sunxiuqinia elliptica</name>
    <dbReference type="NCBI Taxonomy" id="655355"/>
    <lineage>
        <taxon>Bacteria</taxon>
        <taxon>Pseudomonadati</taxon>
        <taxon>Bacteroidota</taxon>
        <taxon>Bacteroidia</taxon>
        <taxon>Marinilabiliales</taxon>
        <taxon>Prolixibacteraceae</taxon>
        <taxon>Sunxiuqinia</taxon>
    </lineage>
</organism>
<sequence>MKTIGILGGLGPEATVGYYKEIIKGVNEQRNDGSLNYPEMVIYSVNMARFIGLLESGRQEEAADYLAACINKLGHAQVDFAAMSANTPHLLFENIQSKVTLPLVSIVEACAQKAKATGVKRCGLIGTRFTMEAGFFSDTFKKYDLEVVVPKEAEQQLIHEKLFTELELGIFKEETKLKLLAVVQEMIARDDIDALILGCTEFPVIFTDDSYLGIPFLNTTKIHVDKLLALCYNEDDSYFTKA</sequence>
<evidence type="ECO:0000313" key="4">
    <source>
        <dbReference type="Proteomes" id="UP000198964"/>
    </source>
</evidence>
<dbReference type="NCBIfam" id="TIGR00035">
    <property type="entry name" value="asp_race"/>
    <property type="match status" value="1"/>
</dbReference>
<proteinExistence type="inferred from homology"/>
<accession>A0A1I2EJB1</accession>
<dbReference type="AlphaFoldDB" id="A0A1I2EJB1"/>
<evidence type="ECO:0000313" key="3">
    <source>
        <dbReference type="EMBL" id="SFE92501.1"/>
    </source>
</evidence>
<reference evidence="3 4" key="1">
    <citation type="submission" date="2016-10" db="EMBL/GenBank/DDBJ databases">
        <authorList>
            <person name="de Groot N.N."/>
        </authorList>
    </citation>
    <scope>NUCLEOTIDE SEQUENCE [LARGE SCALE GENOMIC DNA]</scope>
    <source>
        <strain evidence="3 4">CGMCC 1.9156</strain>
    </source>
</reference>
<name>A0A1I2EJB1_9BACT</name>
<dbReference type="GO" id="GO:0047661">
    <property type="term" value="F:amino-acid racemase activity"/>
    <property type="evidence" value="ECO:0007669"/>
    <property type="project" value="InterPro"/>
</dbReference>
<protein>
    <submittedName>
        <fullName evidence="3">Aspartate racemase</fullName>
    </submittedName>
</protein>